<name>A0A0S7EFL1_9TELE</name>
<feature type="non-terminal residue" evidence="1">
    <location>
        <position position="101"/>
    </location>
</feature>
<sequence>MKLMLGALESQRAFGSKPFYVSLINTNSAYTHTAVYTSGCLPAQTCKILREKERDRHSLFGFGANWLQEPAFPEYFFFWPNSPEPFPGRQMCMFVYQAYTV</sequence>
<accession>A0A0S7EFL1</accession>
<proteinExistence type="predicted"/>
<protein>
    <submittedName>
        <fullName evidence="1">PPUP9740</fullName>
    </submittedName>
</protein>
<dbReference type="AlphaFoldDB" id="A0A0S7EFL1"/>
<gene>
    <name evidence="1" type="primary">PPUP9740</name>
</gene>
<evidence type="ECO:0000313" key="1">
    <source>
        <dbReference type="EMBL" id="JAO03649.1"/>
    </source>
</evidence>
<reference evidence="1" key="1">
    <citation type="submission" date="2014-12" db="EMBL/GenBank/DDBJ databases">
        <title>Parallel Evolution in Life History Adaptation Evident in the Tissue-Specific Poeciliopsis prolifica transcriptome.</title>
        <authorList>
            <person name="Jue N.K."/>
            <person name="Foley R.J."/>
            <person name="Obergfell C."/>
            <person name="Reznick D.N."/>
            <person name="O'Neill R.J."/>
            <person name="O'Neill M.J."/>
        </authorList>
    </citation>
    <scope>NUCLEOTIDE SEQUENCE</scope>
</reference>
<dbReference type="EMBL" id="GBYX01478041">
    <property type="protein sequence ID" value="JAO03649.1"/>
    <property type="molecule type" value="Transcribed_RNA"/>
</dbReference>
<organism evidence="1">
    <name type="scientific">Poeciliopsis prolifica</name>
    <name type="common">blackstripe livebearer</name>
    <dbReference type="NCBI Taxonomy" id="188132"/>
    <lineage>
        <taxon>Eukaryota</taxon>
        <taxon>Metazoa</taxon>
        <taxon>Chordata</taxon>
        <taxon>Craniata</taxon>
        <taxon>Vertebrata</taxon>
        <taxon>Euteleostomi</taxon>
        <taxon>Actinopterygii</taxon>
        <taxon>Neopterygii</taxon>
        <taxon>Teleostei</taxon>
        <taxon>Neoteleostei</taxon>
        <taxon>Acanthomorphata</taxon>
        <taxon>Ovalentaria</taxon>
        <taxon>Atherinomorphae</taxon>
        <taxon>Cyprinodontiformes</taxon>
        <taxon>Poeciliidae</taxon>
        <taxon>Poeciliinae</taxon>
        <taxon>Poeciliopsis</taxon>
    </lineage>
</organism>